<feature type="region of interest" description="Disordered" evidence="1">
    <location>
        <begin position="32"/>
        <end position="53"/>
    </location>
</feature>
<dbReference type="EMBL" id="BPVZ01000096">
    <property type="protein sequence ID" value="GKV32518.1"/>
    <property type="molecule type" value="Genomic_DNA"/>
</dbReference>
<keyword evidence="3" id="KW-1185">Reference proteome</keyword>
<comment type="caution">
    <text evidence="2">The sequence shown here is derived from an EMBL/GenBank/DDBJ whole genome shotgun (WGS) entry which is preliminary data.</text>
</comment>
<evidence type="ECO:0000313" key="3">
    <source>
        <dbReference type="Proteomes" id="UP001054252"/>
    </source>
</evidence>
<evidence type="ECO:0000256" key="1">
    <source>
        <dbReference type="SAM" id="MobiDB-lite"/>
    </source>
</evidence>
<dbReference type="Proteomes" id="UP001054252">
    <property type="component" value="Unassembled WGS sequence"/>
</dbReference>
<sequence length="53" mass="5679">MWGLELSLKPDFFRSAALPSLSVTCSWLGENESSVLGSETEDGESKGSDELEG</sequence>
<name>A0AAV5L5H6_9ROSI</name>
<organism evidence="2 3">
    <name type="scientific">Rubroshorea leprosula</name>
    <dbReference type="NCBI Taxonomy" id="152421"/>
    <lineage>
        <taxon>Eukaryota</taxon>
        <taxon>Viridiplantae</taxon>
        <taxon>Streptophyta</taxon>
        <taxon>Embryophyta</taxon>
        <taxon>Tracheophyta</taxon>
        <taxon>Spermatophyta</taxon>
        <taxon>Magnoliopsida</taxon>
        <taxon>eudicotyledons</taxon>
        <taxon>Gunneridae</taxon>
        <taxon>Pentapetalae</taxon>
        <taxon>rosids</taxon>
        <taxon>malvids</taxon>
        <taxon>Malvales</taxon>
        <taxon>Dipterocarpaceae</taxon>
        <taxon>Rubroshorea</taxon>
    </lineage>
</organism>
<proteinExistence type="predicted"/>
<accession>A0AAV5L5H6</accession>
<evidence type="ECO:0000313" key="2">
    <source>
        <dbReference type="EMBL" id="GKV32518.1"/>
    </source>
</evidence>
<feature type="compositionally biased region" description="Basic and acidic residues" evidence="1">
    <location>
        <begin position="43"/>
        <end position="53"/>
    </location>
</feature>
<dbReference type="AlphaFoldDB" id="A0AAV5L5H6"/>
<protein>
    <submittedName>
        <fullName evidence="2">Uncharacterized protein</fullName>
    </submittedName>
</protein>
<gene>
    <name evidence="2" type="ORF">SLEP1_g41116</name>
</gene>
<reference evidence="2 3" key="1">
    <citation type="journal article" date="2021" name="Commun. Biol.">
        <title>The genome of Shorea leprosula (Dipterocarpaceae) highlights the ecological relevance of drought in aseasonal tropical rainforests.</title>
        <authorList>
            <person name="Ng K.K.S."/>
            <person name="Kobayashi M.J."/>
            <person name="Fawcett J.A."/>
            <person name="Hatakeyama M."/>
            <person name="Paape T."/>
            <person name="Ng C.H."/>
            <person name="Ang C.C."/>
            <person name="Tnah L.H."/>
            <person name="Lee C.T."/>
            <person name="Nishiyama T."/>
            <person name="Sese J."/>
            <person name="O'Brien M.J."/>
            <person name="Copetti D."/>
            <person name="Mohd Noor M.I."/>
            <person name="Ong R.C."/>
            <person name="Putra M."/>
            <person name="Sireger I.Z."/>
            <person name="Indrioko S."/>
            <person name="Kosugi Y."/>
            <person name="Izuno A."/>
            <person name="Isagi Y."/>
            <person name="Lee S.L."/>
            <person name="Shimizu K.K."/>
        </authorList>
    </citation>
    <scope>NUCLEOTIDE SEQUENCE [LARGE SCALE GENOMIC DNA]</scope>
    <source>
        <strain evidence="2">214</strain>
    </source>
</reference>